<dbReference type="Pfam" id="PF10382">
    <property type="entry name" value="ZGRF1-like_N"/>
    <property type="match status" value="4"/>
</dbReference>
<dbReference type="GO" id="GO:0035861">
    <property type="term" value="C:site of double-strand break"/>
    <property type="evidence" value="ECO:0007669"/>
    <property type="project" value="TreeGrafter"/>
</dbReference>
<feature type="domain" description="5'-3' DNA helicase ZGRF1-like N-terminal" evidence="2">
    <location>
        <begin position="163"/>
        <end position="239"/>
    </location>
</feature>
<comment type="caution">
    <text evidence="3">The sequence shown here is derived from an EMBL/GenBank/DDBJ whole genome shotgun (WGS) entry which is preliminary data.</text>
</comment>
<evidence type="ECO:0000259" key="2">
    <source>
        <dbReference type="Pfam" id="PF10382"/>
    </source>
</evidence>
<sequence length="712" mass="79262">MAEVKRWSVTYTKHMKQKRKVYQDGFLELHTSTNKMLLFDDCEKLLECRILKKDEAVSSGETLTFNAFLVDVNDAESGDGDQKPKPEPGFSSRENDMKFSEKRAKSWNKPQPFQTPAQNIIRGKKPLQNLSPSQNIIKEFKKRELHKYGAALSSPETVTTSTTEWQALYTTQLTQKAKKYHDGFLQLAITGSHGKQILLLDSSRNQLDSRFLKKDEVIASGGSIAFDAHLVDIGEQEGDHKPTDLHRKENRQNIVGEARIKQEQSNGVITGKDDGKEWKVLYTKQVTQKAKKYHDGFLQIASSGSFGRQAMLFDATRKLLETRFLKKDEVISSGESFAFNAHLVDVGEPEGNEAQVDLKSQGKDCHVQKSGKLHREDDCIIINDFELKEWEALYTTQITQKSKKYHVGTLRLASSGSFRKKITLLGEDKTILSNKYVSLSEDINTGSTLELPKYLVEVGIPCAIAGGEGTTLNKACIKKPSDSRFSISSVEETKLSRGVYRNNPLCDGEENSQNKACSKKALNSSFSISSVEETKPSRGVPTNKLLRDAHQILSFLQNPMAQESVASRQANSTEKPVSSTKGSQVSDAIMVDISEDVRPAESQSSEPHNRSVENKEPGNTMEIGIKAMSSGCGSQLAEGIDIKNSHQLHSDHVEADTARHNRECVSDESRSSSCFSHDAADDEKIVSQEPSCARNQECPSFELEFPSFDLGF</sequence>
<dbReference type="Proteomes" id="UP000238479">
    <property type="component" value="Chromosome 7"/>
</dbReference>
<dbReference type="EMBL" id="PDCK01000045">
    <property type="protein sequence ID" value="PRQ16617.1"/>
    <property type="molecule type" value="Genomic_DNA"/>
</dbReference>
<protein>
    <recommendedName>
        <fullName evidence="2">5'-3' DNA helicase ZGRF1-like N-terminal domain-containing protein</fullName>
    </recommendedName>
</protein>
<dbReference type="OMA" id="SSRENDM"/>
<feature type="region of interest" description="Disordered" evidence="1">
    <location>
        <begin position="563"/>
        <end position="618"/>
    </location>
</feature>
<feature type="compositionally biased region" description="Polar residues" evidence="1">
    <location>
        <begin position="563"/>
        <end position="586"/>
    </location>
</feature>
<dbReference type="AlphaFoldDB" id="A0A2P6P3V7"/>
<feature type="compositionally biased region" description="Basic and acidic residues" evidence="1">
    <location>
        <begin position="607"/>
        <end position="616"/>
    </location>
</feature>
<feature type="domain" description="5'-3' DNA helicase ZGRF1-like N-terminal" evidence="2">
    <location>
        <begin position="276"/>
        <end position="354"/>
    </location>
</feature>
<dbReference type="OrthoDB" id="6513042at2759"/>
<accession>A0A2P6P3V7</accession>
<dbReference type="PANTHER" id="PTHR28535">
    <property type="entry name" value="ZINC FINGER GRF-TYPE CONTAINING 1"/>
    <property type="match status" value="1"/>
</dbReference>
<organism evidence="3 4">
    <name type="scientific">Rosa chinensis</name>
    <name type="common">China rose</name>
    <dbReference type="NCBI Taxonomy" id="74649"/>
    <lineage>
        <taxon>Eukaryota</taxon>
        <taxon>Viridiplantae</taxon>
        <taxon>Streptophyta</taxon>
        <taxon>Embryophyta</taxon>
        <taxon>Tracheophyta</taxon>
        <taxon>Spermatophyta</taxon>
        <taxon>Magnoliopsida</taxon>
        <taxon>eudicotyledons</taxon>
        <taxon>Gunneridae</taxon>
        <taxon>Pentapetalae</taxon>
        <taxon>rosids</taxon>
        <taxon>fabids</taxon>
        <taxon>Rosales</taxon>
        <taxon>Rosaceae</taxon>
        <taxon>Rosoideae</taxon>
        <taxon>Rosoideae incertae sedis</taxon>
        <taxon>Rosa</taxon>
    </lineage>
</organism>
<dbReference type="GO" id="GO:0005634">
    <property type="term" value="C:nucleus"/>
    <property type="evidence" value="ECO:0007669"/>
    <property type="project" value="TreeGrafter"/>
</dbReference>
<gene>
    <name evidence="3" type="ORF">RchiOBHm_Chr7g0186161</name>
</gene>
<feature type="domain" description="5'-3' DNA helicase ZGRF1-like N-terminal" evidence="2">
    <location>
        <begin position="388"/>
        <end position="458"/>
    </location>
</feature>
<feature type="region of interest" description="Disordered" evidence="1">
    <location>
        <begin position="74"/>
        <end position="116"/>
    </location>
</feature>
<proteinExistence type="predicted"/>
<dbReference type="GO" id="GO:0006302">
    <property type="term" value="P:double-strand break repair"/>
    <property type="evidence" value="ECO:0007669"/>
    <property type="project" value="TreeGrafter"/>
</dbReference>
<evidence type="ECO:0000313" key="3">
    <source>
        <dbReference type="EMBL" id="PRQ16617.1"/>
    </source>
</evidence>
<reference evidence="3 4" key="1">
    <citation type="journal article" date="2018" name="Nat. Genet.">
        <title>The Rosa genome provides new insights in the design of modern roses.</title>
        <authorList>
            <person name="Bendahmane M."/>
        </authorList>
    </citation>
    <scope>NUCLEOTIDE SEQUENCE [LARGE SCALE GENOMIC DNA]</scope>
    <source>
        <strain evidence="4">cv. Old Blush</strain>
    </source>
</reference>
<evidence type="ECO:0000313" key="4">
    <source>
        <dbReference type="Proteomes" id="UP000238479"/>
    </source>
</evidence>
<evidence type="ECO:0000256" key="1">
    <source>
        <dbReference type="SAM" id="MobiDB-lite"/>
    </source>
</evidence>
<dbReference type="InterPro" id="IPR018838">
    <property type="entry name" value="ZGRF1-like_N"/>
</dbReference>
<feature type="domain" description="5'-3' DNA helicase ZGRF1-like N-terminal" evidence="2">
    <location>
        <begin position="4"/>
        <end position="76"/>
    </location>
</feature>
<name>A0A2P6P3V7_ROSCH</name>
<keyword evidence="4" id="KW-1185">Reference proteome</keyword>
<dbReference type="STRING" id="74649.A0A2P6P3V7"/>
<feature type="compositionally biased region" description="Basic and acidic residues" evidence="1">
    <location>
        <begin position="93"/>
        <end position="104"/>
    </location>
</feature>
<dbReference type="InterPro" id="IPR052800">
    <property type="entry name" value="DNA_Repair_Helicase_ZGRF1"/>
</dbReference>
<dbReference type="PANTHER" id="PTHR28535:SF1">
    <property type="entry name" value="PROTEIN ZGRF1"/>
    <property type="match status" value="1"/>
</dbReference>
<dbReference type="Gramene" id="PRQ16617">
    <property type="protein sequence ID" value="PRQ16617"/>
    <property type="gene ID" value="RchiOBHm_Chr7g0186161"/>
</dbReference>